<dbReference type="InterPro" id="IPR046939">
    <property type="entry name" value="TPPII_C_sf"/>
</dbReference>
<name>A0A9N8VL61_9GLOM</name>
<dbReference type="EMBL" id="CAJVPL010000168">
    <property type="protein sequence ID" value="CAG8458801.1"/>
    <property type="molecule type" value="Genomic_DNA"/>
</dbReference>
<evidence type="ECO:0000259" key="4">
    <source>
        <dbReference type="Pfam" id="PF21316"/>
    </source>
</evidence>
<feature type="domain" description="Tripeptidyl peptidase II second Ig-like" evidence="2">
    <location>
        <begin position="360"/>
        <end position="547"/>
    </location>
</feature>
<evidence type="ECO:0000259" key="3">
    <source>
        <dbReference type="Pfam" id="PF21223"/>
    </source>
</evidence>
<dbReference type="GO" id="GO:0006508">
    <property type="term" value="P:proteolysis"/>
    <property type="evidence" value="ECO:0007669"/>
    <property type="project" value="InterPro"/>
</dbReference>
<feature type="domain" description="Tripeptidyl-peptidase II first Ig-like" evidence="3">
    <location>
        <begin position="77"/>
        <end position="200"/>
    </location>
</feature>
<dbReference type="Gene3D" id="1.25.40.710">
    <property type="match status" value="1"/>
</dbReference>
<protein>
    <submittedName>
        <fullName evidence="5">9948_t:CDS:1</fullName>
    </submittedName>
</protein>
<gene>
    <name evidence="5" type="ORF">AGERDE_LOCUS2140</name>
</gene>
<evidence type="ECO:0000259" key="2">
    <source>
        <dbReference type="Pfam" id="PF12580"/>
    </source>
</evidence>
<dbReference type="InterPro" id="IPR048384">
    <property type="entry name" value="TPPII_GBD"/>
</dbReference>
<dbReference type="Pfam" id="PF21223">
    <property type="entry name" value="TPPII_Ig-like-1"/>
    <property type="match status" value="1"/>
</dbReference>
<keyword evidence="6" id="KW-1185">Reference proteome</keyword>
<dbReference type="Proteomes" id="UP000789831">
    <property type="component" value="Unassembled WGS sequence"/>
</dbReference>
<dbReference type="AlphaFoldDB" id="A0A9N8VL61"/>
<dbReference type="Pfam" id="PF21316">
    <property type="entry name" value="TPPII_GBD"/>
    <property type="match status" value="1"/>
</dbReference>
<dbReference type="InterPro" id="IPR036852">
    <property type="entry name" value="Peptidase_S8/S53_dom_sf"/>
</dbReference>
<evidence type="ECO:0000313" key="6">
    <source>
        <dbReference type="Proteomes" id="UP000789831"/>
    </source>
</evidence>
<dbReference type="Pfam" id="PF12580">
    <property type="entry name" value="TPPII"/>
    <property type="match status" value="1"/>
</dbReference>
<dbReference type="GO" id="GO:0004252">
    <property type="term" value="F:serine-type endopeptidase activity"/>
    <property type="evidence" value="ECO:0007669"/>
    <property type="project" value="InterPro"/>
</dbReference>
<organism evidence="5 6">
    <name type="scientific">Ambispora gerdemannii</name>
    <dbReference type="NCBI Taxonomy" id="144530"/>
    <lineage>
        <taxon>Eukaryota</taxon>
        <taxon>Fungi</taxon>
        <taxon>Fungi incertae sedis</taxon>
        <taxon>Mucoromycota</taxon>
        <taxon>Glomeromycotina</taxon>
        <taxon>Glomeromycetes</taxon>
        <taxon>Archaeosporales</taxon>
        <taxon>Ambisporaceae</taxon>
        <taxon>Ambispora</taxon>
    </lineage>
</organism>
<comment type="caution">
    <text evidence="5">The sequence shown here is derived from an EMBL/GenBank/DDBJ whole genome shotgun (WGS) entry which is preliminary data.</text>
</comment>
<feature type="compositionally biased region" description="Basic and acidic residues" evidence="1">
    <location>
        <begin position="596"/>
        <end position="609"/>
    </location>
</feature>
<evidence type="ECO:0000313" key="5">
    <source>
        <dbReference type="EMBL" id="CAG8458801.1"/>
    </source>
</evidence>
<dbReference type="SUPFAM" id="SSF52743">
    <property type="entry name" value="Subtilisin-like"/>
    <property type="match status" value="1"/>
</dbReference>
<sequence length="858" mass="96727">MELPCNNRASPNACGSVALLLSGLKAENKEYTPYRVKNAVISSAKSIDDPFGVGFIQVDKAWNFLQSYYDRAEQDLSFEISIFGSPREKRGIYLREAQETSTVQIFTVEVEPKFMSAIDPTSGENNNRKYEFQSRVALINTESWVRAPEFLLFGSQGRSFQVKVDPSQLVPGKFYYAEVQGYDTSSPFPTPLFKVPVTIVKPSILNSGTKYLLNSLSFGPGHIERNFVKVPDGATFADVVFRFSATQNTDPARLWVHLLQLSPQSRFTKYEREYYFTIGKGSYGNSNGDEQIEKKRFAVLGGVTLEVCLAQFWSSLGNHAVSLEFTFHGIQLANHTANGENVAFINGGDAFTRLDIVASVRREDEINPSINLDTLRKALRPTEYSLRPLSPERDMLPNSRQTYGLQLTYTFKATENNQTVTPRFTAFFDYLYDAYFQDFFAIIYDANKKVIGYLDIYPKNVKLEVKGDYTIRAQLRNDSHELLEKLANTICLLDISLSKKVNLEIYSQVFDIFISKKTAGRCALEKGERKALFVASPQDYNVFPKEAKYGDLLVGNLNFVNSLRTDGGQYKVIFAVPPAPVKTKEPTPSGGTGGSKGKDGEKEKSKEETISIQLSESIRDTQIAHIRKFPADSTSRKELIAELEDKHPTHIPLLQTKLEVLFEGLNGAMKPETANAVIEVADQILANIDFTELSAYYGVKQELNNEAAKKKKKEFDEKKKITISALRCKAQSLAVLADRSKTTSSFDSSSSRVNIEELAAQFEKTYQTAMQWLDATSDLKNLLLYVTHERRAHRYGNAIKAINKYLSEQGLTKENVKEIEKAIGLRLELLRELNWDIWIAYEEKWKLIRAPPGGYAPF</sequence>
<feature type="region of interest" description="Disordered" evidence="1">
    <location>
        <begin position="581"/>
        <end position="609"/>
    </location>
</feature>
<feature type="domain" description="Tripeptidyl-peptidase II galactose-binding" evidence="4">
    <location>
        <begin position="218"/>
        <end position="317"/>
    </location>
</feature>
<dbReference type="Gene3D" id="3.40.50.200">
    <property type="entry name" value="Peptidase S8/S53 domain"/>
    <property type="match status" value="1"/>
</dbReference>
<dbReference type="InterPro" id="IPR046940">
    <property type="entry name" value="TPPII_Ig-like_sf"/>
</dbReference>
<accession>A0A9N8VL61</accession>
<dbReference type="Gene3D" id="2.60.40.3170">
    <property type="match status" value="1"/>
</dbReference>
<reference evidence="5" key="1">
    <citation type="submission" date="2021-06" db="EMBL/GenBank/DDBJ databases">
        <authorList>
            <person name="Kallberg Y."/>
            <person name="Tangrot J."/>
            <person name="Rosling A."/>
        </authorList>
    </citation>
    <scope>NUCLEOTIDE SEQUENCE</scope>
    <source>
        <strain evidence="5">MT106</strain>
    </source>
</reference>
<proteinExistence type="predicted"/>
<evidence type="ECO:0000256" key="1">
    <source>
        <dbReference type="SAM" id="MobiDB-lite"/>
    </source>
</evidence>
<dbReference type="InterPro" id="IPR022229">
    <property type="entry name" value="TPPII_Ig-like-2"/>
</dbReference>
<dbReference type="InterPro" id="IPR048383">
    <property type="entry name" value="TPPII_Ig-like-1"/>
</dbReference>
<dbReference type="OrthoDB" id="10256524at2759"/>